<feature type="domain" description="Major facilitator superfamily (MFS) profile" evidence="9">
    <location>
        <begin position="19"/>
        <end position="504"/>
    </location>
</feature>
<organism evidence="10 11">
    <name type="scientific">Actinopolymorpha rutila</name>
    <dbReference type="NCBI Taxonomy" id="446787"/>
    <lineage>
        <taxon>Bacteria</taxon>
        <taxon>Bacillati</taxon>
        <taxon>Actinomycetota</taxon>
        <taxon>Actinomycetes</taxon>
        <taxon>Propionibacteriales</taxon>
        <taxon>Actinopolymorphaceae</taxon>
        <taxon>Actinopolymorpha</taxon>
    </lineage>
</organism>
<dbReference type="InterPro" id="IPR036259">
    <property type="entry name" value="MFS_trans_sf"/>
</dbReference>
<dbReference type="CDD" id="cd17321">
    <property type="entry name" value="MFS_MMR_MDR_like"/>
    <property type="match status" value="1"/>
</dbReference>
<dbReference type="Proteomes" id="UP000579605">
    <property type="component" value="Unassembled WGS sequence"/>
</dbReference>
<proteinExistence type="predicted"/>
<feature type="transmembrane region" description="Helical" evidence="8">
    <location>
        <begin position="110"/>
        <end position="131"/>
    </location>
</feature>
<comment type="subcellular location">
    <subcellularLocation>
        <location evidence="1">Cell membrane</location>
        <topology evidence="1">Multi-pass membrane protein</topology>
    </subcellularLocation>
</comment>
<feature type="transmembrane region" description="Helical" evidence="8">
    <location>
        <begin position="337"/>
        <end position="358"/>
    </location>
</feature>
<evidence type="ECO:0000256" key="6">
    <source>
        <dbReference type="ARBA" id="ARBA00023136"/>
    </source>
</evidence>
<dbReference type="SUPFAM" id="SSF103473">
    <property type="entry name" value="MFS general substrate transporter"/>
    <property type="match status" value="1"/>
</dbReference>
<feature type="transmembrane region" description="Helical" evidence="8">
    <location>
        <begin position="85"/>
        <end position="104"/>
    </location>
</feature>
<protein>
    <submittedName>
        <fullName evidence="10">DHA2 family multidrug resistance protein-like MFS transporter</fullName>
    </submittedName>
</protein>
<feature type="transmembrane region" description="Helical" evidence="8">
    <location>
        <begin position="20"/>
        <end position="41"/>
    </location>
</feature>
<name>A0A852ZTL3_9ACTN</name>
<feature type="region of interest" description="Disordered" evidence="7">
    <location>
        <begin position="510"/>
        <end position="530"/>
    </location>
</feature>
<gene>
    <name evidence="10" type="ORF">F4554_004614</name>
</gene>
<feature type="compositionally biased region" description="Low complexity" evidence="7">
    <location>
        <begin position="510"/>
        <end position="523"/>
    </location>
</feature>
<feature type="transmembrane region" description="Helical" evidence="8">
    <location>
        <begin position="478"/>
        <end position="500"/>
    </location>
</feature>
<evidence type="ECO:0000256" key="8">
    <source>
        <dbReference type="SAM" id="Phobius"/>
    </source>
</evidence>
<dbReference type="PANTHER" id="PTHR42718:SF47">
    <property type="entry name" value="METHYL VIOLOGEN RESISTANCE PROTEIN SMVA"/>
    <property type="match status" value="1"/>
</dbReference>
<evidence type="ECO:0000313" key="10">
    <source>
        <dbReference type="EMBL" id="NYH91976.1"/>
    </source>
</evidence>
<feature type="transmembrane region" description="Helical" evidence="8">
    <location>
        <begin position="409"/>
        <end position="428"/>
    </location>
</feature>
<dbReference type="EMBL" id="JACBZH010000001">
    <property type="protein sequence ID" value="NYH91976.1"/>
    <property type="molecule type" value="Genomic_DNA"/>
</dbReference>
<keyword evidence="11" id="KW-1185">Reference proteome</keyword>
<evidence type="ECO:0000256" key="2">
    <source>
        <dbReference type="ARBA" id="ARBA00022448"/>
    </source>
</evidence>
<evidence type="ECO:0000256" key="1">
    <source>
        <dbReference type="ARBA" id="ARBA00004651"/>
    </source>
</evidence>
<feature type="transmembrane region" description="Helical" evidence="8">
    <location>
        <begin position="272"/>
        <end position="294"/>
    </location>
</feature>
<feature type="transmembrane region" description="Helical" evidence="8">
    <location>
        <begin position="170"/>
        <end position="193"/>
    </location>
</feature>
<dbReference type="InterPro" id="IPR020846">
    <property type="entry name" value="MFS_dom"/>
</dbReference>
<dbReference type="PROSITE" id="PS50850">
    <property type="entry name" value="MFS"/>
    <property type="match status" value="1"/>
</dbReference>
<reference evidence="10 11" key="1">
    <citation type="submission" date="2020-07" db="EMBL/GenBank/DDBJ databases">
        <title>Sequencing the genomes of 1000 actinobacteria strains.</title>
        <authorList>
            <person name="Klenk H.-P."/>
        </authorList>
    </citation>
    <scope>NUCLEOTIDE SEQUENCE [LARGE SCALE GENOMIC DNA]</scope>
    <source>
        <strain evidence="10 11">DSM 18448</strain>
    </source>
</reference>
<keyword evidence="5 8" id="KW-1133">Transmembrane helix</keyword>
<feature type="transmembrane region" description="Helical" evidence="8">
    <location>
        <begin position="143"/>
        <end position="164"/>
    </location>
</feature>
<dbReference type="Pfam" id="PF07690">
    <property type="entry name" value="MFS_1"/>
    <property type="match status" value="1"/>
</dbReference>
<evidence type="ECO:0000259" key="9">
    <source>
        <dbReference type="PROSITE" id="PS50850"/>
    </source>
</evidence>
<keyword evidence="6 8" id="KW-0472">Membrane</keyword>
<feature type="transmembrane region" description="Helical" evidence="8">
    <location>
        <begin position="61"/>
        <end position="78"/>
    </location>
</feature>
<evidence type="ECO:0000313" key="11">
    <source>
        <dbReference type="Proteomes" id="UP000579605"/>
    </source>
</evidence>
<sequence>MTSQSTAPGPRASRREWTGLAVLALPTLLLSLDMSVLYLALPHLSEDLGATATQQLWVMDIYSFMIAGFLVTMGTLGDRIGRRRLLMIGGTAFAVASVLAAYSTSAEMLIATRALLGVAGATLMPSTLSLIGTMFRDQHQRGVAIAVWMTCFMVGMTVGPLVGGVLLQNFWWGSAFLLGVPVMVLLLATAPSLLPEFRDEQSGRIDLASVALSLATVLPVVYGLKELAHGGWQAGPALAVVAGLAFGVLFCRRQVRLDDPLLDLDLFRSRRFSTALCMNFGGAIVMAGTFLLISQYLQLVAGLSPLRAGLATIPVNVAMAISSMLTPQLARRFRPALVSAGGFAIAALGLVVVALAAGRFGLTTLLVGFALASVGIAAPSALGVNLIVGAAPPTKAGAASGMSETSGELGVALGVATLGSIAAAFYVARVSVPAGVPAAAADAARESLPGAVVTAGGLSDPMATALLGSARSAFTGGLAIAAVVGAVILAAVAVVAGVMFRHLRSYGDETAAESAEPAESADPVDAATRA</sequence>
<dbReference type="AlphaFoldDB" id="A0A852ZTL3"/>
<feature type="transmembrane region" description="Helical" evidence="8">
    <location>
        <begin position="230"/>
        <end position="251"/>
    </location>
</feature>
<dbReference type="RefSeq" id="WP_179789455.1">
    <property type="nucleotide sequence ID" value="NZ_BAAARR010000001.1"/>
</dbReference>
<evidence type="ECO:0000256" key="4">
    <source>
        <dbReference type="ARBA" id="ARBA00022692"/>
    </source>
</evidence>
<feature type="transmembrane region" description="Helical" evidence="8">
    <location>
        <begin position="364"/>
        <end position="388"/>
    </location>
</feature>
<evidence type="ECO:0000256" key="5">
    <source>
        <dbReference type="ARBA" id="ARBA00022989"/>
    </source>
</evidence>
<feature type="transmembrane region" description="Helical" evidence="8">
    <location>
        <begin position="306"/>
        <end position="325"/>
    </location>
</feature>
<evidence type="ECO:0000256" key="7">
    <source>
        <dbReference type="SAM" id="MobiDB-lite"/>
    </source>
</evidence>
<keyword evidence="3" id="KW-1003">Cell membrane</keyword>
<comment type="caution">
    <text evidence="10">The sequence shown here is derived from an EMBL/GenBank/DDBJ whole genome shotgun (WGS) entry which is preliminary data.</text>
</comment>
<dbReference type="GO" id="GO:0005886">
    <property type="term" value="C:plasma membrane"/>
    <property type="evidence" value="ECO:0007669"/>
    <property type="project" value="UniProtKB-SubCell"/>
</dbReference>
<dbReference type="GO" id="GO:0022857">
    <property type="term" value="F:transmembrane transporter activity"/>
    <property type="evidence" value="ECO:0007669"/>
    <property type="project" value="InterPro"/>
</dbReference>
<evidence type="ECO:0000256" key="3">
    <source>
        <dbReference type="ARBA" id="ARBA00022475"/>
    </source>
</evidence>
<accession>A0A852ZTL3</accession>
<dbReference type="InterPro" id="IPR011701">
    <property type="entry name" value="MFS"/>
</dbReference>
<keyword evidence="2" id="KW-0813">Transport</keyword>
<feature type="transmembrane region" description="Helical" evidence="8">
    <location>
        <begin position="205"/>
        <end position="224"/>
    </location>
</feature>
<dbReference type="Gene3D" id="1.20.1250.20">
    <property type="entry name" value="MFS general substrate transporter like domains"/>
    <property type="match status" value="1"/>
</dbReference>
<dbReference type="PANTHER" id="PTHR42718">
    <property type="entry name" value="MAJOR FACILITATOR SUPERFAMILY MULTIDRUG TRANSPORTER MFSC"/>
    <property type="match status" value="1"/>
</dbReference>
<keyword evidence="4 8" id="KW-0812">Transmembrane</keyword>